<keyword evidence="2" id="KW-0238">DNA-binding</keyword>
<sequence length="158" mass="18298">MDNFHIQPIPLKEIYISVLKEKRVTNEDGWTRKVPVCHDVRPSGSLILDTAVCALHQTNNILLGYELAEKMGVSTTELSGAIHILTGLRLPEFIIHYRSIQAQEYLACTDLTPKEIARRCGFTHYNSFHKMFKRLTGMCVLPFRKKYRPANYRELYGW</sequence>
<evidence type="ECO:0000256" key="2">
    <source>
        <dbReference type="ARBA" id="ARBA00023125"/>
    </source>
</evidence>
<protein>
    <submittedName>
        <fullName evidence="5">AraC family transcriptional regulator</fullName>
    </submittedName>
</protein>
<evidence type="ECO:0000256" key="1">
    <source>
        <dbReference type="ARBA" id="ARBA00023015"/>
    </source>
</evidence>
<gene>
    <name evidence="5" type="ORF">MUN53_17385</name>
</gene>
<evidence type="ECO:0000313" key="5">
    <source>
        <dbReference type="EMBL" id="MCJ2382357.1"/>
    </source>
</evidence>
<evidence type="ECO:0000259" key="4">
    <source>
        <dbReference type="PROSITE" id="PS01124"/>
    </source>
</evidence>
<dbReference type="RefSeq" id="WP_243326650.1">
    <property type="nucleotide sequence ID" value="NZ_JAKZMM010000075.1"/>
</dbReference>
<dbReference type="PROSITE" id="PS01124">
    <property type="entry name" value="HTH_ARAC_FAMILY_2"/>
    <property type="match status" value="1"/>
</dbReference>
<comment type="caution">
    <text evidence="5">The sequence shown here is derived from an EMBL/GenBank/DDBJ whole genome shotgun (WGS) entry which is preliminary data.</text>
</comment>
<evidence type="ECO:0000313" key="6">
    <source>
        <dbReference type="Proteomes" id="UP001165444"/>
    </source>
</evidence>
<dbReference type="EMBL" id="JAKZMM010000075">
    <property type="protein sequence ID" value="MCJ2382357.1"/>
    <property type="molecule type" value="Genomic_DNA"/>
</dbReference>
<dbReference type="Proteomes" id="UP001165444">
    <property type="component" value="Unassembled WGS sequence"/>
</dbReference>
<organism evidence="5 6">
    <name type="scientific">Parabacteroides faecalis</name>
    <dbReference type="NCBI Taxonomy" id="2924040"/>
    <lineage>
        <taxon>Bacteria</taxon>
        <taxon>Pseudomonadati</taxon>
        <taxon>Bacteroidota</taxon>
        <taxon>Bacteroidia</taxon>
        <taxon>Bacteroidales</taxon>
        <taxon>Tannerellaceae</taxon>
        <taxon>Parabacteroides</taxon>
    </lineage>
</organism>
<evidence type="ECO:0000256" key="3">
    <source>
        <dbReference type="ARBA" id="ARBA00023163"/>
    </source>
</evidence>
<dbReference type="Pfam" id="PF12833">
    <property type="entry name" value="HTH_18"/>
    <property type="match status" value="1"/>
</dbReference>
<proteinExistence type="predicted"/>
<accession>A0ABT0C5T4</accession>
<dbReference type="SUPFAM" id="SSF46689">
    <property type="entry name" value="Homeodomain-like"/>
    <property type="match status" value="1"/>
</dbReference>
<name>A0ABT0C5T4_9BACT</name>
<dbReference type="InterPro" id="IPR009057">
    <property type="entry name" value="Homeodomain-like_sf"/>
</dbReference>
<keyword evidence="6" id="KW-1185">Reference proteome</keyword>
<dbReference type="PANTHER" id="PTHR43280:SF29">
    <property type="entry name" value="ARAC-FAMILY TRANSCRIPTIONAL REGULATOR"/>
    <property type="match status" value="1"/>
</dbReference>
<keyword evidence="3" id="KW-0804">Transcription</keyword>
<dbReference type="InterPro" id="IPR018060">
    <property type="entry name" value="HTH_AraC"/>
</dbReference>
<reference evidence="5 6" key="1">
    <citation type="submission" date="2022-03" db="EMBL/GenBank/DDBJ databases">
        <title>Parabacteroides sp. nov. isolated from swine feces.</title>
        <authorList>
            <person name="Bak J.E."/>
        </authorList>
    </citation>
    <scope>NUCLEOTIDE SEQUENCE [LARGE SCALE GENOMIC DNA]</scope>
    <source>
        <strain evidence="5 6">AGMB00274</strain>
    </source>
</reference>
<keyword evidence="1" id="KW-0805">Transcription regulation</keyword>
<dbReference type="SMART" id="SM00342">
    <property type="entry name" value="HTH_ARAC"/>
    <property type="match status" value="1"/>
</dbReference>
<feature type="domain" description="HTH araC/xylS-type" evidence="4">
    <location>
        <begin position="66"/>
        <end position="146"/>
    </location>
</feature>
<dbReference type="Gene3D" id="1.10.10.60">
    <property type="entry name" value="Homeodomain-like"/>
    <property type="match status" value="1"/>
</dbReference>
<dbReference type="PANTHER" id="PTHR43280">
    <property type="entry name" value="ARAC-FAMILY TRANSCRIPTIONAL REGULATOR"/>
    <property type="match status" value="1"/>
</dbReference>